<dbReference type="PANTHER" id="PTHR35510:SF1">
    <property type="entry name" value="DBH-LIKE MONOOXYGENASE"/>
    <property type="match status" value="1"/>
</dbReference>
<dbReference type="AlphaFoldDB" id="M8CBG8"/>
<dbReference type="EnsemblPlants" id="EMT24442">
    <property type="protein sequence ID" value="EMT24442"/>
    <property type="gene ID" value="F775_30570"/>
</dbReference>
<accession>M8CBG8</accession>
<proteinExistence type="predicted"/>
<protein>
    <submittedName>
        <fullName evidence="1">Uncharacterized protein</fullName>
    </submittedName>
</protein>
<organism evidence="1">
    <name type="scientific">Aegilops tauschii</name>
    <name type="common">Tausch's goatgrass</name>
    <name type="synonym">Aegilops squarrosa</name>
    <dbReference type="NCBI Taxonomy" id="37682"/>
    <lineage>
        <taxon>Eukaryota</taxon>
        <taxon>Viridiplantae</taxon>
        <taxon>Streptophyta</taxon>
        <taxon>Embryophyta</taxon>
        <taxon>Tracheophyta</taxon>
        <taxon>Spermatophyta</taxon>
        <taxon>Magnoliopsida</taxon>
        <taxon>Liliopsida</taxon>
        <taxon>Poales</taxon>
        <taxon>Poaceae</taxon>
        <taxon>BOP clade</taxon>
        <taxon>Pooideae</taxon>
        <taxon>Triticodae</taxon>
        <taxon>Triticeae</taxon>
        <taxon>Triticinae</taxon>
        <taxon>Aegilops</taxon>
    </lineage>
</organism>
<reference evidence="1" key="1">
    <citation type="submission" date="2015-06" db="UniProtKB">
        <authorList>
            <consortium name="EnsemblPlants"/>
        </authorList>
    </citation>
    <scope>IDENTIFICATION</scope>
</reference>
<name>M8CBG8_AEGTA</name>
<evidence type="ECO:0000313" key="1">
    <source>
        <dbReference type="EnsemblPlants" id="EMT24442"/>
    </source>
</evidence>
<sequence>MGFMGKRKELEQVVDGLCDFSLSGPAAKCRRLLCRLAEVAAGCVCMLIARSGQELLEATCMWFYGAYLWMYFDSKCYFFICAFTNACPLLDPGLPPILEEELPCPSIPYQHQMLGEEINSGINMPIVEDMIEGAMPSHLSSEDKALVIYKPVNKPTLFGLSIANPSIIVSSDLIRGLKNQPFNQGNCHGLEDNSPERSNCLALVPWTPQRIAMTSDWSASPPESTQNAEEPMDADETEVISMDFEEAPQATPRGIDVDNIHQWHQHCMDPPSLPNASAPVMWSW</sequence>
<dbReference type="PANTHER" id="PTHR35510">
    <property type="entry name" value="DBH-LIKE MONOOXYGENASE"/>
    <property type="match status" value="1"/>
</dbReference>